<dbReference type="SUPFAM" id="SSF50447">
    <property type="entry name" value="Translation proteins"/>
    <property type="match status" value="1"/>
</dbReference>
<accession>N0BGS6</accession>
<dbReference type="RefSeq" id="WP_015591809.1">
    <property type="nucleotide sequence ID" value="NC_021169.1"/>
</dbReference>
<dbReference type="InterPro" id="IPR005225">
    <property type="entry name" value="Small_GTP-bd"/>
</dbReference>
<keyword evidence="4 8" id="KW-0547">Nucleotide-binding</keyword>
<dbReference type="eggNOG" id="arCOG01560">
    <property type="taxonomic scope" value="Archaea"/>
</dbReference>
<evidence type="ECO:0000256" key="4">
    <source>
        <dbReference type="ARBA" id="ARBA00022741"/>
    </source>
</evidence>
<evidence type="ECO:0000256" key="5">
    <source>
        <dbReference type="ARBA" id="ARBA00022917"/>
    </source>
</evidence>
<dbReference type="InterPro" id="IPR029459">
    <property type="entry name" value="EFTU-type"/>
</dbReference>
<evidence type="ECO:0000256" key="9">
    <source>
        <dbReference type="RuleBase" id="RU000644"/>
    </source>
</evidence>
<dbReference type="HAMAP" id="MF_00100_A">
    <property type="entry name" value="IF_2_A"/>
    <property type="match status" value="1"/>
</dbReference>
<dbReference type="STRING" id="387631.Asulf_02260"/>
<dbReference type="Gene3D" id="2.40.30.10">
    <property type="entry name" value="Translation factors"/>
    <property type="match status" value="2"/>
</dbReference>
<dbReference type="CDD" id="cd16266">
    <property type="entry name" value="IF2_aeIF5B_IV"/>
    <property type="match status" value="1"/>
</dbReference>
<dbReference type="GO" id="GO:0005737">
    <property type="term" value="C:cytoplasm"/>
    <property type="evidence" value="ECO:0007669"/>
    <property type="project" value="TreeGrafter"/>
</dbReference>
<feature type="domain" description="Tr-type G" evidence="11">
    <location>
        <begin position="13"/>
        <end position="228"/>
    </location>
</feature>
<evidence type="ECO:0000256" key="7">
    <source>
        <dbReference type="ARBA" id="ARBA00024852"/>
    </source>
</evidence>
<evidence type="ECO:0000259" key="11">
    <source>
        <dbReference type="PROSITE" id="PS51722"/>
    </source>
</evidence>
<dbReference type="InterPro" id="IPR015760">
    <property type="entry name" value="TIF_IF2"/>
</dbReference>
<evidence type="ECO:0000256" key="6">
    <source>
        <dbReference type="ARBA" id="ARBA00023134"/>
    </source>
</evidence>
<feature type="binding site" evidence="8">
    <location>
        <begin position="137"/>
        <end position="140"/>
    </location>
    <ligand>
        <name>GTP</name>
        <dbReference type="ChEBI" id="CHEBI:37565"/>
    </ligand>
</feature>
<dbReference type="OrthoDB" id="30957at2157"/>
<evidence type="ECO:0000256" key="1">
    <source>
        <dbReference type="ARBA" id="ARBA00007733"/>
    </source>
</evidence>
<dbReference type="InterPro" id="IPR027417">
    <property type="entry name" value="P-loop_NTPase"/>
</dbReference>
<evidence type="ECO:0000313" key="12">
    <source>
        <dbReference type="EMBL" id="AGK62213.1"/>
    </source>
</evidence>
<evidence type="ECO:0000256" key="10">
    <source>
        <dbReference type="SAM" id="Coils"/>
    </source>
</evidence>
<comment type="function">
    <text evidence="7 8 9">Function in general translation initiation by promoting the binding of the formylmethionine-tRNA to ribosomes. Seems to function along with eIF-2.</text>
</comment>
<proteinExistence type="inferred from homology"/>
<feature type="binding site" evidence="8">
    <location>
        <begin position="83"/>
        <end position="87"/>
    </location>
    <ligand>
        <name>GTP</name>
        <dbReference type="ChEBI" id="CHEBI:37565"/>
    </ligand>
</feature>
<organism evidence="12 13">
    <name type="scientific">Archaeoglobus sulfaticallidus PM70-1</name>
    <dbReference type="NCBI Taxonomy" id="387631"/>
    <lineage>
        <taxon>Archaea</taxon>
        <taxon>Methanobacteriati</taxon>
        <taxon>Methanobacteriota</taxon>
        <taxon>Archaeoglobi</taxon>
        <taxon>Archaeoglobales</taxon>
        <taxon>Archaeoglobaceae</taxon>
        <taxon>Archaeoglobus</taxon>
    </lineage>
</organism>
<dbReference type="SUPFAM" id="SSF52540">
    <property type="entry name" value="P-loop containing nucleoside triphosphate hydrolases"/>
    <property type="match status" value="1"/>
</dbReference>
<evidence type="ECO:0000313" key="13">
    <source>
        <dbReference type="Proteomes" id="UP000013307"/>
    </source>
</evidence>
<dbReference type="PROSITE" id="PS51722">
    <property type="entry name" value="G_TR_2"/>
    <property type="match status" value="1"/>
</dbReference>
<dbReference type="GO" id="GO:0003743">
    <property type="term" value="F:translation initiation factor activity"/>
    <property type="evidence" value="ECO:0007669"/>
    <property type="project" value="UniProtKB-UniRule"/>
</dbReference>
<dbReference type="CDD" id="cd03703">
    <property type="entry name" value="aeIF5B_II"/>
    <property type="match status" value="1"/>
</dbReference>
<dbReference type="NCBIfam" id="NF003078">
    <property type="entry name" value="PRK04004.1"/>
    <property type="match status" value="1"/>
</dbReference>
<keyword evidence="5 8" id="KW-0648">Protein biosynthesis</keyword>
<dbReference type="InterPro" id="IPR009000">
    <property type="entry name" value="Transl_B-barrel_sf"/>
</dbReference>
<dbReference type="AlphaFoldDB" id="N0BGS6"/>
<dbReference type="NCBIfam" id="TIGR00231">
    <property type="entry name" value="small_GTP"/>
    <property type="match status" value="1"/>
</dbReference>
<dbReference type="KEGG" id="ast:Asulf_02260"/>
<dbReference type="Gene3D" id="3.40.50.10050">
    <property type="entry name" value="Translation initiation factor IF- 2, domain 3"/>
    <property type="match status" value="1"/>
</dbReference>
<feature type="binding site" evidence="8">
    <location>
        <begin position="22"/>
        <end position="29"/>
    </location>
    <ligand>
        <name>GTP</name>
        <dbReference type="ChEBI" id="CHEBI:37565"/>
    </ligand>
</feature>
<reference evidence="12 13" key="1">
    <citation type="journal article" date="2013" name="Genome Announc.">
        <title>Complete Genome Sequence of the Thermophilic and Facultatively Chemolithoautotrophic Sulfate Reducer Archaeoglobus sulfaticallidus Strain PM70-1T.</title>
        <authorList>
            <person name="Stokke R."/>
            <person name="Hocking W.P."/>
            <person name="Steinsbu B.O."/>
            <person name="Steen I.H."/>
        </authorList>
    </citation>
    <scope>NUCLEOTIDE SEQUENCE [LARGE SCALE GENOMIC DNA]</scope>
    <source>
        <strain evidence="12">PM70-1</strain>
    </source>
</reference>
<dbReference type="HOGENOM" id="CLU_002656_3_3_2"/>
<dbReference type="CDD" id="cd01887">
    <property type="entry name" value="IF2_eIF5B"/>
    <property type="match status" value="1"/>
</dbReference>
<sequence length="597" mass="66944">MSKKSKKDKDKQLRTPIVSVLGHVDHGKTTLLDKIRKGRVTAKEAGGITQHIGATEIPIEMIKNICKDIWRKEVELPGLLFIDTPGHKAFTNLRRRGGALADLAILIVDINEGFKPQTEEALSILRTFRTPFVVAANKIDKIPAWQSPGFVPFLKSYSMQEDIAKNRLDNKIYELIGKLYEFGFSADRFDRITDFTRNVAIIPISALTGEGVPELLLVLVGLAQRFLEDSLRLHVSGKAKGTILEVKEEKGMGITCDVILYDGTLKVGDRIAIAMRDGVKVTHVKGILKPRPSQEMRLESKFRSVKSVVAAAGVKLIAADLEGVLAGSEFEAIESEKDIEEFRKRLEKEYEEIEIRTDEEGVVLKTDTLGSLEALINELKDAGIKIKNAEVGDVDKRDVIEASANRDELNRVIIAFSVKLLPGVEEEAEKYGVRVFRDEIIYSLIDSFVKWREEEKRLREKQKIEELVKPCKIKLLKEYIFRRSKPAVVGIRVLAGELKRDAKLIKADGSPAGSVRSMQKEGENVPVAKEGEELAISIDGVTIGRQLNGDEVLYVDVPERHARVLEKDLMDTLSEEAKKAFQEFPEIKRKVNPFWGK</sequence>
<dbReference type="NCBIfam" id="NF011418">
    <property type="entry name" value="PRK14845.1"/>
    <property type="match status" value="1"/>
</dbReference>
<protein>
    <recommendedName>
        <fullName evidence="2 8">Probable translation initiation factor IF-2</fullName>
    </recommendedName>
</protein>
<dbReference type="GO" id="GO:0003924">
    <property type="term" value="F:GTPase activity"/>
    <property type="evidence" value="ECO:0007669"/>
    <property type="project" value="UniProtKB-UniRule"/>
</dbReference>
<dbReference type="Pfam" id="PF11987">
    <property type="entry name" value="IF-2"/>
    <property type="match status" value="1"/>
</dbReference>
<feature type="coiled-coil region" evidence="10">
    <location>
        <begin position="332"/>
        <end position="359"/>
    </location>
</feature>
<dbReference type="FunFam" id="3.40.50.10050:FF:000001">
    <property type="entry name" value="Translation initiation factor IF-2"/>
    <property type="match status" value="1"/>
</dbReference>
<keyword evidence="13" id="KW-1185">Reference proteome</keyword>
<evidence type="ECO:0000256" key="3">
    <source>
        <dbReference type="ARBA" id="ARBA00022540"/>
    </source>
</evidence>
<evidence type="ECO:0000256" key="8">
    <source>
        <dbReference type="HAMAP-Rule" id="MF_00100"/>
    </source>
</evidence>
<dbReference type="EMBL" id="CP005290">
    <property type="protein sequence ID" value="AGK62213.1"/>
    <property type="molecule type" value="Genomic_DNA"/>
</dbReference>
<dbReference type="PANTHER" id="PTHR43381">
    <property type="entry name" value="TRANSLATION INITIATION FACTOR IF-2-RELATED"/>
    <property type="match status" value="1"/>
</dbReference>
<dbReference type="InterPro" id="IPR004544">
    <property type="entry name" value="TF_aIF-2_arc"/>
</dbReference>
<dbReference type="NCBIfam" id="TIGR00491">
    <property type="entry name" value="aIF-2"/>
    <property type="match status" value="1"/>
</dbReference>
<dbReference type="FunFam" id="3.40.50.300:FF:000112">
    <property type="entry name" value="Eukaryotic translation initiation factor 5B"/>
    <property type="match status" value="1"/>
</dbReference>
<dbReference type="PRINTS" id="PR00315">
    <property type="entry name" value="ELONGATNFCT"/>
</dbReference>
<keyword evidence="3 8" id="KW-0396">Initiation factor</keyword>
<dbReference type="SUPFAM" id="SSF52156">
    <property type="entry name" value="Initiation factor IF2/eIF5b, domain 3"/>
    <property type="match status" value="1"/>
</dbReference>
<dbReference type="PANTHER" id="PTHR43381:SF4">
    <property type="entry name" value="EUKARYOTIC TRANSLATION INITIATION FACTOR 5B"/>
    <property type="match status" value="1"/>
</dbReference>
<keyword evidence="6 8" id="KW-0342">GTP-binding</keyword>
<dbReference type="InterPro" id="IPR000795">
    <property type="entry name" value="T_Tr_GTP-bd_dom"/>
</dbReference>
<dbReference type="Pfam" id="PF00009">
    <property type="entry name" value="GTP_EFTU"/>
    <property type="match status" value="1"/>
</dbReference>
<comment type="similarity">
    <text evidence="1 8 9">Belongs to the TRAFAC class translation factor GTPase superfamily. Classic translation factor GTPase family. IF-2 subfamily.</text>
</comment>
<dbReference type="Proteomes" id="UP000013307">
    <property type="component" value="Chromosome"/>
</dbReference>
<dbReference type="GeneID" id="15393892"/>
<dbReference type="InterPro" id="IPR023115">
    <property type="entry name" value="TIF_IF2_dom3"/>
</dbReference>
<dbReference type="InterPro" id="IPR036925">
    <property type="entry name" value="TIF_IF2_dom3_sf"/>
</dbReference>
<gene>
    <name evidence="8" type="primary">infB</name>
    <name evidence="12" type="ORF">Asulf_02260</name>
</gene>
<dbReference type="GO" id="GO:0005525">
    <property type="term" value="F:GTP binding"/>
    <property type="evidence" value="ECO:0007669"/>
    <property type="project" value="UniProtKB-KW"/>
</dbReference>
<keyword evidence="10" id="KW-0175">Coiled coil</keyword>
<evidence type="ECO:0000256" key="2">
    <source>
        <dbReference type="ARBA" id="ARBA00020166"/>
    </source>
</evidence>
<name>N0BGS6_9EURY</name>
<dbReference type="Gene3D" id="3.40.50.300">
    <property type="entry name" value="P-loop containing nucleotide triphosphate hydrolases"/>
    <property type="match status" value="1"/>
</dbReference>
<dbReference type="Pfam" id="PF14578">
    <property type="entry name" value="GTP_EFTU_D4"/>
    <property type="match status" value="1"/>
</dbReference>